<evidence type="ECO:0000256" key="4">
    <source>
        <dbReference type="ARBA" id="ARBA00022777"/>
    </source>
</evidence>
<protein>
    <recommendedName>
        <fullName evidence="7">Protein-serine/threonine kinase</fullName>
        <ecNumber evidence="7">2.7.11.-</ecNumber>
    </recommendedName>
</protein>
<comment type="subcellular location">
    <subcellularLocation>
        <location evidence="7">Mitochondrion matrix</location>
    </subcellularLocation>
</comment>
<dbReference type="InterPro" id="IPR039028">
    <property type="entry name" value="BCKD/PDK"/>
</dbReference>
<dbReference type="AlphaFoldDB" id="A0A9P6PVM0"/>
<dbReference type="GO" id="GO:0010906">
    <property type="term" value="P:regulation of glucose metabolic process"/>
    <property type="evidence" value="ECO:0007669"/>
    <property type="project" value="TreeGrafter"/>
</dbReference>
<name>A0A9P6PVM0_9FUNG</name>
<evidence type="ECO:0000256" key="2">
    <source>
        <dbReference type="ARBA" id="ARBA00022679"/>
    </source>
</evidence>
<dbReference type="InterPro" id="IPR036890">
    <property type="entry name" value="HATPase_C_sf"/>
</dbReference>
<dbReference type="EC" id="2.7.11.-" evidence="7"/>
<dbReference type="SUPFAM" id="SSF69012">
    <property type="entry name" value="alpha-ketoacid dehydrogenase kinase, N-terminal domain"/>
    <property type="match status" value="1"/>
</dbReference>
<evidence type="ECO:0000256" key="3">
    <source>
        <dbReference type="ARBA" id="ARBA00022741"/>
    </source>
</evidence>
<gene>
    <name evidence="10" type="ORF">DFQ27_006522</name>
</gene>
<evidence type="ECO:0000256" key="7">
    <source>
        <dbReference type="RuleBase" id="RU366032"/>
    </source>
</evidence>
<feature type="compositionally biased region" description="Basic and acidic residues" evidence="8">
    <location>
        <begin position="585"/>
        <end position="612"/>
    </location>
</feature>
<evidence type="ECO:0000313" key="11">
    <source>
        <dbReference type="Proteomes" id="UP000807716"/>
    </source>
</evidence>
<evidence type="ECO:0000313" key="10">
    <source>
        <dbReference type="EMBL" id="KAG0254979.1"/>
    </source>
</evidence>
<feature type="region of interest" description="Disordered" evidence="8">
    <location>
        <begin position="524"/>
        <end position="659"/>
    </location>
</feature>
<keyword evidence="5 7" id="KW-0067">ATP-binding</keyword>
<feature type="compositionally biased region" description="Acidic residues" evidence="8">
    <location>
        <begin position="539"/>
        <end position="549"/>
    </location>
</feature>
<evidence type="ECO:0000256" key="5">
    <source>
        <dbReference type="ARBA" id="ARBA00022840"/>
    </source>
</evidence>
<dbReference type="GO" id="GO:0005524">
    <property type="term" value="F:ATP binding"/>
    <property type="evidence" value="ECO:0007669"/>
    <property type="project" value="UniProtKB-UniRule"/>
</dbReference>
<feature type="compositionally biased region" description="Polar residues" evidence="8">
    <location>
        <begin position="635"/>
        <end position="647"/>
    </location>
</feature>
<evidence type="ECO:0000259" key="9">
    <source>
        <dbReference type="Pfam" id="PF10436"/>
    </source>
</evidence>
<feature type="compositionally biased region" description="Acidic residues" evidence="8">
    <location>
        <begin position="562"/>
        <end position="573"/>
    </location>
</feature>
<evidence type="ECO:0000256" key="8">
    <source>
        <dbReference type="SAM" id="MobiDB-lite"/>
    </source>
</evidence>
<comment type="similarity">
    <text evidence="1 7">Belongs to the PDK/BCKDK protein kinase family.</text>
</comment>
<reference evidence="10" key="1">
    <citation type="journal article" date="2020" name="Fungal Divers.">
        <title>Resolving the Mortierellaceae phylogeny through synthesis of multi-gene phylogenetics and phylogenomics.</title>
        <authorList>
            <person name="Vandepol N."/>
            <person name="Liber J."/>
            <person name="Desiro A."/>
            <person name="Na H."/>
            <person name="Kennedy M."/>
            <person name="Barry K."/>
            <person name="Grigoriev I.V."/>
            <person name="Miller A.N."/>
            <person name="O'Donnell K."/>
            <person name="Stajich J.E."/>
            <person name="Bonito G."/>
        </authorList>
    </citation>
    <scope>NUCLEOTIDE SEQUENCE</scope>
    <source>
        <strain evidence="10">BC1065</strain>
    </source>
</reference>
<dbReference type="SUPFAM" id="SSF55874">
    <property type="entry name" value="ATPase domain of HSP90 chaperone/DNA topoisomerase II/histidine kinase"/>
    <property type="match status" value="2"/>
</dbReference>
<dbReference type="PANTHER" id="PTHR11947">
    <property type="entry name" value="PYRUVATE DEHYDROGENASE KINASE"/>
    <property type="match status" value="1"/>
</dbReference>
<keyword evidence="6 7" id="KW-0496">Mitochondrion</keyword>
<dbReference type="EMBL" id="JAAAJB010000486">
    <property type="protein sequence ID" value="KAG0254979.1"/>
    <property type="molecule type" value="Genomic_DNA"/>
</dbReference>
<evidence type="ECO:0000256" key="6">
    <source>
        <dbReference type="ARBA" id="ARBA00023128"/>
    </source>
</evidence>
<dbReference type="Gene3D" id="3.30.565.10">
    <property type="entry name" value="Histidine kinase-like ATPase, C-terminal domain"/>
    <property type="match status" value="1"/>
</dbReference>
<keyword evidence="3 7" id="KW-0547">Nucleotide-binding</keyword>
<sequence>MTAASWSNGSKSTGARVRAATSSSFPASSSCSAYRSSGVVGGGGGGSAAARSLCTLPTTRMSAQACWHYPNQHDRRRVALSGASSSLGQARISTLQYPTSSSTSRSFPQLVRQQQQQQQTQQQCRRCYSQLTAAIESMPAGNSSGSSSRSMMGAASVSSATKSAASGLHSTAFPIQATTGSVGRMAPTMAFTPATSSPRRRYSPQHFYQNRILDPYVHQTVTPITLRQLVFFGRNMQPDKLLKSANYVRTELPVRLAHRIRDFQNLPFIVGTNPHIELVYDLYWQAFEKLRKVPEIKTLDDNEKFCELVKGLLNDHLVVIPQLALGIMECSKHIPPEVVDQFMNKMLRSRISRRVLAEQHISLTANYNSPNHMMTDRGYIGIIYTHCNPRDIVERTALLAAETCRQAIGGGIEPPKVVLDGNIDAEFSYIPDHIEYILYELLKNSMRFVMLRNNELNSQQQQPGGELPPIQITVCEGTHDIVFRISDRGGGIDPETEKYLWSYAQQSARFANFEKVSRMAATVQEQLVSPSRGTSSPQDVEEEEEDEEDIAYKSGVAATAADNDDSSHDDDESVVLPPPPKPVASRRDAKSGSKDKVTPVIQLDRHAREQYRLKKQHQHQQQQQQHSTGAAAASPTPQMIDPSQQRGQPVAKKVGHLDPRQQQDTAVHLGIGLPMSKVYAEYWGGDLKVFTMHGYGTDAYAKFCKFGNIYENFNV</sequence>
<keyword evidence="4 7" id="KW-0418">Kinase</keyword>
<feature type="domain" description="Branched-chain alpha-ketoacid dehydrogenase kinase/Pyruvate dehydrogenase kinase N-terminal" evidence="9">
    <location>
        <begin position="223"/>
        <end position="383"/>
    </location>
</feature>
<dbReference type="PANTHER" id="PTHR11947:SF25">
    <property type="entry name" value="[PYRUVATE DEHYDROGENASE (ACETYL-TRANSFERRING)] KINASE 2, MITOCHONDRIAL"/>
    <property type="match status" value="1"/>
</dbReference>
<dbReference type="Proteomes" id="UP000807716">
    <property type="component" value="Unassembled WGS sequence"/>
</dbReference>
<proteinExistence type="inferred from homology"/>
<dbReference type="Pfam" id="PF10436">
    <property type="entry name" value="BCDHK_Adom3"/>
    <property type="match status" value="1"/>
</dbReference>
<accession>A0A9P6PVM0</accession>
<dbReference type="Gene3D" id="1.20.140.20">
    <property type="entry name" value="Alpha-ketoacid/pyruvate dehydrogenase kinase, N-terminal domain"/>
    <property type="match status" value="1"/>
</dbReference>
<dbReference type="GO" id="GO:0005759">
    <property type="term" value="C:mitochondrial matrix"/>
    <property type="evidence" value="ECO:0007669"/>
    <property type="project" value="UniProtKB-SubCell"/>
</dbReference>
<organism evidence="10 11">
    <name type="scientific">Actinomortierella ambigua</name>
    <dbReference type="NCBI Taxonomy" id="1343610"/>
    <lineage>
        <taxon>Eukaryota</taxon>
        <taxon>Fungi</taxon>
        <taxon>Fungi incertae sedis</taxon>
        <taxon>Mucoromycota</taxon>
        <taxon>Mortierellomycotina</taxon>
        <taxon>Mortierellomycetes</taxon>
        <taxon>Mortierellales</taxon>
        <taxon>Mortierellaceae</taxon>
        <taxon>Actinomortierella</taxon>
    </lineage>
</organism>
<dbReference type="InterPro" id="IPR018955">
    <property type="entry name" value="BCDHK/PDK_N"/>
</dbReference>
<dbReference type="GO" id="GO:0004740">
    <property type="term" value="F:pyruvate dehydrogenase (acetyl-transferring) kinase activity"/>
    <property type="evidence" value="ECO:0007669"/>
    <property type="project" value="TreeGrafter"/>
</dbReference>
<dbReference type="InterPro" id="IPR036784">
    <property type="entry name" value="AK/P_DHK_N_sf"/>
</dbReference>
<keyword evidence="2 7" id="KW-0808">Transferase</keyword>
<feature type="compositionally biased region" description="Polar residues" evidence="8">
    <location>
        <begin position="524"/>
        <end position="538"/>
    </location>
</feature>
<keyword evidence="11" id="KW-1185">Reference proteome</keyword>
<evidence type="ECO:0000256" key="1">
    <source>
        <dbReference type="ARBA" id="ARBA00006155"/>
    </source>
</evidence>
<dbReference type="OrthoDB" id="407390at2759"/>
<comment type="caution">
    <text evidence="10">The sequence shown here is derived from an EMBL/GenBank/DDBJ whole genome shotgun (WGS) entry which is preliminary data.</text>
</comment>